<feature type="region of interest" description="Disordered" evidence="1">
    <location>
        <begin position="137"/>
        <end position="184"/>
    </location>
</feature>
<dbReference type="Proteomes" id="UP001160483">
    <property type="component" value="Unassembled WGS sequence"/>
</dbReference>
<protein>
    <recommendedName>
        <fullName evidence="3">Temptin Cys/Cys disulfide domain-containing protein</fullName>
    </recommendedName>
</protein>
<dbReference type="AlphaFoldDB" id="A0AAU9L789"/>
<dbReference type="EMBL" id="CAKKTJ010000165">
    <property type="protein sequence ID" value="CAH0476953.1"/>
    <property type="molecule type" value="Genomic_DNA"/>
</dbReference>
<comment type="caution">
    <text evidence="4">The sequence shown here is derived from an EMBL/GenBank/DDBJ whole genome shotgun (WGS) entry which is preliminary data.</text>
</comment>
<evidence type="ECO:0000313" key="4">
    <source>
        <dbReference type="EMBL" id="CAH0476953.1"/>
    </source>
</evidence>
<evidence type="ECO:0000313" key="6">
    <source>
        <dbReference type="Proteomes" id="UP001158986"/>
    </source>
</evidence>
<dbReference type="Proteomes" id="UP001158986">
    <property type="component" value="Unassembled WGS sequence"/>
</dbReference>
<feature type="compositionally biased region" description="Low complexity" evidence="1">
    <location>
        <begin position="151"/>
        <end position="184"/>
    </location>
</feature>
<feature type="signal peptide" evidence="2">
    <location>
        <begin position="1"/>
        <end position="20"/>
    </location>
</feature>
<evidence type="ECO:0000313" key="7">
    <source>
        <dbReference type="Proteomes" id="UP001160483"/>
    </source>
</evidence>
<evidence type="ECO:0000259" key="3">
    <source>
        <dbReference type="Pfam" id="PF24784"/>
    </source>
</evidence>
<name>A0AAU9L789_9STRA</name>
<feature type="chain" id="PRO_5043953254" description="Temptin Cys/Cys disulfide domain-containing protein" evidence="2">
    <location>
        <begin position="21"/>
        <end position="209"/>
    </location>
</feature>
<organism evidence="4 7">
    <name type="scientific">Peronospora belbahrii</name>
    <dbReference type="NCBI Taxonomy" id="622444"/>
    <lineage>
        <taxon>Eukaryota</taxon>
        <taxon>Sar</taxon>
        <taxon>Stramenopiles</taxon>
        <taxon>Oomycota</taxon>
        <taxon>Peronosporomycetes</taxon>
        <taxon>Peronosporales</taxon>
        <taxon>Peronosporaceae</taxon>
        <taxon>Peronospora</taxon>
    </lineage>
</organism>
<sequence>MARTTLSLALIATVAAVVNARPEYANRIPNGNNVEGIKAVGHVNTDGGGQNNQFGKDFKDVGEVWTVELCVKDSDDDGQTNGQELGDPCCEISFDKDAPPRWTVGVSHPGNATLMSDESLWSGIVCPTFSPTDSIANPPAMLEGYGEKSESGSGSVSETDSVGTTTNTNSTTDRATTAPVPASPSATLTMSRTVYCVAGIATAVVAYLM</sequence>
<keyword evidence="2" id="KW-0732">Signal</keyword>
<dbReference type="PANTHER" id="PTHR34737:SF2">
    <property type="entry name" value="EF-HAND DOMAIN-CONTAINING PROTEIN"/>
    <property type="match status" value="1"/>
</dbReference>
<accession>A0AAU9L789</accession>
<dbReference type="PANTHER" id="PTHR34737">
    <property type="entry name" value="EF-HAND DOMAIN-CONTAINING PROTEIN"/>
    <property type="match status" value="1"/>
</dbReference>
<feature type="domain" description="Temptin Cys/Cys disulfide" evidence="3">
    <location>
        <begin position="18"/>
        <end position="110"/>
    </location>
</feature>
<reference evidence="4 6" key="1">
    <citation type="submission" date="2021-11" db="EMBL/GenBank/DDBJ databases">
        <authorList>
            <person name="Islam A."/>
            <person name="Islam S."/>
            <person name="Flora M.S."/>
            <person name="Rahman M."/>
            <person name="Ziaur R.M."/>
            <person name="Epstein J.H."/>
            <person name="Hassan M."/>
            <person name="Klassen M."/>
            <person name="Woodard K."/>
            <person name="Webb A."/>
            <person name="Webby R.J."/>
            <person name="El Zowalaty M.E."/>
        </authorList>
    </citation>
    <scope>NUCLEOTIDE SEQUENCE</scope>
    <source>
        <strain evidence="5">Pbs1</strain>
        <strain evidence="4">Pbs3</strain>
    </source>
</reference>
<evidence type="ECO:0000256" key="2">
    <source>
        <dbReference type="SAM" id="SignalP"/>
    </source>
</evidence>
<dbReference type="Pfam" id="PF24784">
    <property type="entry name" value="Temptin_C"/>
    <property type="match status" value="1"/>
</dbReference>
<evidence type="ECO:0000256" key="1">
    <source>
        <dbReference type="SAM" id="MobiDB-lite"/>
    </source>
</evidence>
<keyword evidence="6" id="KW-1185">Reference proteome</keyword>
<proteinExistence type="predicted"/>
<dbReference type="InterPro" id="IPR055313">
    <property type="entry name" value="Temptin-like"/>
</dbReference>
<gene>
    <name evidence="5" type="ORF">PBS001_LOCUS6192</name>
    <name evidence="4" type="ORF">PBS003_LOCUS3716</name>
</gene>
<evidence type="ECO:0000313" key="5">
    <source>
        <dbReference type="EMBL" id="CAH0519673.1"/>
    </source>
</evidence>
<dbReference type="InterPro" id="IPR057626">
    <property type="entry name" value="S-S_Temptin"/>
</dbReference>
<dbReference type="EMBL" id="CAKLCB010000309">
    <property type="protein sequence ID" value="CAH0519673.1"/>
    <property type="molecule type" value="Genomic_DNA"/>
</dbReference>